<gene>
    <name evidence="2" type="ORF">AVEN_227429_1</name>
</gene>
<evidence type="ECO:0000313" key="2">
    <source>
        <dbReference type="EMBL" id="GBN70426.1"/>
    </source>
</evidence>
<dbReference type="Pfam" id="PF07525">
    <property type="entry name" value="SOCS_box"/>
    <property type="match status" value="1"/>
</dbReference>
<protein>
    <recommendedName>
        <fullName evidence="1">SOCS box domain-containing protein</fullName>
    </recommendedName>
</protein>
<name>A0A4Y2R4T2_ARAVE</name>
<comment type="caution">
    <text evidence="2">The sequence shown here is derived from an EMBL/GenBank/DDBJ whole genome shotgun (WGS) entry which is preliminary data.</text>
</comment>
<dbReference type="Proteomes" id="UP000499080">
    <property type="component" value="Unassembled WGS sequence"/>
</dbReference>
<accession>A0A4Y2R4T2</accession>
<feature type="domain" description="SOCS box" evidence="1">
    <location>
        <begin position="391"/>
        <end position="432"/>
    </location>
</feature>
<dbReference type="EMBL" id="BGPR01015738">
    <property type="protein sequence ID" value="GBN70426.1"/>
    <property type="molecule type" value="Genomic_DNA"/>
</dbReference>
<dbReference type="OrthoDB" id="6419934at2759"/>
<dbReference type="SMART" id="SM00969">
    <property type="entry name" value="SOCS_box"/>
    <property type="match status" value="1"/>
</dbReference>
<proteinExistence type="predicted"/>
<evidence type="ECO:0000313" key="3">
    <source>
        <dbReference type="Proteomes" id="UP000499080"/>
    </source>
</evidence>
<sequence>MIKRGFKRLRVERDFRSEHFFRSDGLYNQVPLLTDMPWLTKCSFIVHKSIDYLDLCLQENSYLTAEKCMEVSLLFNSDKHPLYKKFVNTQEKFRKAMIPDRRVLYSLHLDPPKDRESSLRVVTDLDGLTVDPQSIFCDTIYMTDLDYEESIREFVQLSFEQSNIEPGRMRGLLRLMKHAVSCELPLRYAERNRIFRVLLRKCTDPDVVREFISMHNFTQWFFGYYKTNDLDFILRHDRQTAYVLSINDCEVDAINWFIACSKYRENVEILLRYQNLPLFLDFDYNLIVEACVKQSKVGTYVKTKQLQVPVQERWISKRRHLLLLQVLRVFFDRNRRVDKECLRIIWRALPDSFFTSDQLMFTYEKIPHPMRVSLQAFYKDIVDGDISDSKPRSLQHYSRVAIRRTLCRNKMLPEGIPQLGLAQAHQAYLRLEK</sequence>
<dbReference type="AlphaFoldDB" id="A0A4Y2R4T2"/>
<reference evidence="2 3" key="1">
    <citation type="journal article" date="2019" name="Sci. Rep.">
        <title>Orb-weaving spider Araneus ventricosus genome elucidates the spidroin gene catalogue.</title>
        <authorList>
            <person name="Kono N."/>
            <person name="Nakamura H."/>
            <person name="Ohtoshi R."/>
            <person name="Moran D.A.P."/>
            <person name="Shinohara A."/>
            <person name="Yoshida Y."/>
            <person name="Fujiwara M."/>
            <person name="Mori M."/>
            <person name="Tomita M."/>
            <person name="Arakawa K."/>
        </authorList>
    </citation>
    <scope>NUCLEOTIDE SEQUENCE [LARGE SCALE GENOMIC DNA]</scope>
</reference>
<evidence type="ECO:0000259" key="1">
    <source>
        <dbReference type="SMART" id="SM00969"/>
    </source>
</evidence>
<keyword evidence="3" id="KW-1185">Reference proteome</keyword>
<dbReference type="InterPro" id="IPR001496">
    <property type="entry name" value="SOCS_box"/>
</dbReference>
<organism evidence="2 3">
    <name type="scientific">Araneus ventricosus</name>
    <name type="common">Orbweaver spider</name>
    <name type="synonym">Epeira ventricosa</name>
    <dbReference type="NCBI Taxonomy" id="182803"/>
    <lineage>
        <taxon>Eukaryota</taxon>
        <taxon>Metazoa</taxon>
        <taxon>Ecdysozoa</taxon>
        <taxon>Arthropoda</taxon>
        <taxon>Chelicerata</taxon>
        <taxon>Arachnida</taxon>
        <taxon>Araneae</taxon>
        <taxon>Araneomorphae</taxon>
        <taxon>Entelegynae</taxon>
        <taxon>Araneoidea</taxon>
        <taxon>Araneidae</taxon>
        <taxon>Araneus</taxon>
    </lineage>
</organism>